<dbReference type="RefSeq" id="WP_164430828.1">
    <property type="nucleotide sequence ID" value="NZ_JAAIKT010000034.1"/>
</dbReference>
<evidence type="ECO:0000259" key="3">
    <source>
        <dbReference type="Pfam" id="PF13649"/>
    </source>
</evidence>
<comment type="caution">
    <text evidence="4">The sequence shown here is derived from an EMBL/GenBank/DDBJ whole genome shotgun (WGS) entry which is preliminary data.</text>
</comment>
<feature type="domain" description="Methyltransferase" evidence="3">
    <location>
        <begin position="49"/>
        <end position="147"/>
    </location>
</feature>
<keyword evidence="1 4" id="KW-0489">Methyltransferase</keyword>
<keyword evidence="2" id="KW-0808">Transferase</keyword>
<dbReference type="GO" id="GO:0017000">
    <property type="term" value="P:antibiotic biosynthetic process"/>
    <property type="evidence" value="ECO:0007669"/>
    <property type="project" value="UniProtKB-ARBA"/>
</dbReference>
<gene>
    <name evidence="4" type="ORF">G4H13_25610</name>
</gene>
<dbReference type="InterPro" id="IPR029063">
    <property type="entry name" value="SAM-dependent_MTases_sf"/>
</dbReference>
<sequence>MGLSMAAAERWVRRWDRQQQRYAIDREERFTVIADVVQQVTNGRRRPLIIELGCGPGSLTARLAGRLPEAEVIAVDMDPLLLELARTRHADAARYVETVIGEAGWIDALGLDRPPHAAVSTTALHCLAEDSLRRTYHQLAAQLRPGGVLVNADHFPPDDTQPTQIAAHVGNRRAERLRAFAHEDWESWWAATARDPELAGLLAERRRKQPPAPHGGGGHNGLSLSRHVKLLRQAGFAKVGPVWQFGSSHVLVAIR</sequence>
<dbReference type="GO" id="GO:0008168">
    <property type="term" value="F:methyltransferase activity"/>
    <property type="evidence" value="ECO:0007669"/>
    <property type="project" value="UniProtKB-KW"/>
</dbReference>
<dbReference type="Proteomes" id="UP000476310">
    <property type="component" value="Unassembled WGS sequence"/>
</dbReference>
<name>A0A6G4AJY9_9ACTN</name>
<dbReference type="Pfam" id="PF13649">
    <property type="entry name" value="Methyltransf_25"/>
    <property type="match status" value="1"/>
</dbReference>
<dbReference type="CDD" id="cd02440">
    <property type="entry name" value="AdoMet_MTases"/>
    <property type="match status" value="1"/>
</dbReference>
<dbReference type="EMBL" id="JAAIKT010000034">
    <property type="protein sequence ID" value="NEW73655.1"/>
    <property type="molecule type" value="Genomic_DNA"/>
</dbReference>
<keyword evidence="5" id="KW-1185">Reference proteome</keyword>
<evidence type="ECO:0000256" key="2">
    <source>
        <dbReference type="ARBA" id="ARBA00022679"/>
    </source>
</evidence>
<dbReference type="Gene3D" id="3.40.50.150">
    <property type="entry name" value="Vaccinia Virus protein VP39"/>
    <property type="match status" value="1"/>
</dbReference>
<evidence type="ECO:0000256" key="1">
    <source>
        <dbReference type="ARBA" id="ARBA00022603"/>
    </source>
</evidence>
<protein>
    <submittedName>
        <fullName evidence="4">Methyltransferase domain-containing protein</fullName>
    </submittedName>
</protein>
<dbReference type="PANTHER" id="PTHR43861:SF1">
    <property type="entry name" value="TRANS-ACONITATE 2-METHYLTRANSFERASE"/>
    <property type="match status" value="1"/>
</dbReference>
<dbReference type="InterPro" id="IPR041698">
    <property type="entry name" value="Methyltransf_25"/>
</dbReference>
<evidence type="ECO:0000313" key="4">
    <source>
        <dbReference type="EMBL" id="NEW73655.1"/>
    </source>
</evidence>
<evidence type="ECO:0000313" key="5">
    <source>
        <dbReference type="Proteomes" id="UP000476310"/>
    </source>
</evidence>
<dbReference type="SUPFAM" id="SSF53335">
    <property type="entry name" value="S-adenosyl-L-methionine-dependent methyltransferases"/>
    <property type="match status" value="1"/>
</dbReference>
<organism evidence="4 5">
    <name type="scientific">Streptomyces rhizosphaericus</name>
    <dbReference type="NCBI Taxonomy" id="114699"/>
    <lineage>
        <taxon>Bacteria</taxon>
        <taxon>Bacillati</taxon>
        <taxon>Actinomycetota</taxon>
        <taxon>Actinomycetes</taxon>
        <taxon>Kitasatosporales</taxon>
        <taxon>Streptomycetaceae</taxon>
        <taxon>Streptomyces</taxon>
        <taxon>Streptomyces violaceusniger group</taxon>
    </lineage>
</organism>
<dbReference type="PANTHER" id="PTHR43861">
    <property type="entry name" value="TRANS-ACONITATE 2-METHYLTRANSFERASE-RELATED"/>
    <property type="match status" value="1"/>
</dbReference>
<accession>A0A6G4AJY9</accession>
<dbReference type="AlphaFoldDB" id="A0A6G4AJY9"/>
<reference evidence="4" key="1">
    <citation type="submission" date="2020-02" db="EMBL/GenBank/DDBJ databases">
        <title>A new Streptomyces sp. for controlling soil-borne diseases.</title>
        <authorList>
            <person name="Li X."/>
            <person name="Tian Y."/>
            <person name="Gao K."/>
        </authorList>
    </citation>
    <scope>NUCLEOTIDE SEQUENCE [LARGE SCALE GENOMIC DNA]</scope>
    <source>
        <strain evidence="4">0250</strain>
    </source>
</reference>
<dbReference type="GO" id="GO:0032259">
    <property type="term" value="P:methylation"/>
    <property type="evidence" value="ECO:0007669"/>
    <property type="project" value="UniProtKB-KW"/>
</dbReference>
<proteinExistence type="predicted"/>